<reference evidence="1" key="1">
    <citation type="submission" date="2021-02" db="EMBL/GenBank/DDBJ databases">
        <authorList>
            <consortium name="DOE Joint Genome Institute"/>
            <person name="Ahrendt S."/>
            <person name="Looney B.P."/>
            <person name="Miyauchi S."/>
            <person name="Morin E."/>
            <person name="Drula E."/>
            <person name="Courty P.E."/>
            <person name="Chicoki N."/>
            <person name="Fauchery L."/>
            <person name="Kohler A."/>
            <person name="Kuo A."/>
            <person name="Labutti K."/>
            <person name="Pangilinan J."/>
            <person name="Lipzen A."/>
            <person name="Riley R."/>
            <person name="Andreopoulos W."/>
            <person name="He G."/>
            <person name="Johnson J."/>
            <person name="Barry K.W."/>
            <person name="Grigoriev I.V."/>
            <person name="Nagy L."/>
            <person name="Hibbett D."/>
            <person name="Henrissat B."/>
            <person name="Matheny P.B."/>
            <person name="Labbe J."/>
            <person name="Martin F."/>
        </authorList>
    </citation>
    <scope>NUCLEOTIDE SEQUENCE</scope>
    <source>
        <strain evidence="1">EC-137</strain>
    </source>
</reference>
<sequence length="433" mass="45241">MRISPAHFAKRQAGAVSVPTAAGVGAVQTASAGNAATGGSLLLGTNTASATESITAGFIAGGGSVTVTSGSSFTPSTPAPTITSASGHGTVSQSSGGLSTGALIGIIVAAFAGLVLVIFFVYSALRRHWAKSLGKRSPRSLSGGARSSLNARNQPWSKLDDRQDRWEGQEKKQDPDGEVNRLSLFRKASSTRSGTEEKSTAPHEFDPSTMPNFAKYHPELAADFATAAPIRPFAAHLDESKTVSWDGETVGGDSFLSLRLSDSSAMSPGAAVKQTPPAISSVLHRWQSAEVLTMDEPEAADSAADAVVANPFADEVFRKSGGGGSNPFFSSHPGSTDPFADPQRHKDSTPPMQRPDSPDSVETVRASPARPDSTTRPESNSQAMQSLLAVLDASEDEPRSQRASLQPSMVSSQYPDTERNSMASFVTYTPKAM</sequence>
<evidence type="ECO:0000313" key="2">
    <source>
        <dbReference type="Proteomes" id="UP000814128"/>
    </source>
</evidence>
<organism evidence="1 2">
    <name type="scientific">Vararia minispora EC-137</name>
    <dbReference type="NCBI Taxonomy" id="1314806"/>
    <lineage>
        <taxon>Eukaryota</taxon>
        <taxon>Fungi</taxon>
        <taxon>Dikarya</taxon>
        <taxon>Basidiomycota</taxon>
        <taxon>Agaricomycotina</taxon>
        <taxon>Agaricomycetes</taxon>
        <taxon>Russulales</taxon>
        <taxon>Lachnocladiaceae</taxon>
        <taxon>Vararia</taxon>
    </lineage>
</organism>
<comment type="caution">
    <text evidence="1">The sequence shown here is derived from an EMBL/GenBank/DDBJ whole genome shotgun (WGS) entry which is preliminary data.</text>
</comment>
<proteinExistence type="predicted"/>
<gene>
    <name evidence="1" type="ORF">K488DRAFT_87040</name>
</gene>
<dbReference type="Proteomes" id="UP000814128">
    <property type="component" value="Unassembled WGS sequence"/>
</dbReference>
<reference evidence="1" key="2">
    <citation type="journal article" date="2022" name="New Phytol.">
        <title>Evolutionary transition to the ectomycorrhizal habit in the genomes of a hyperdiverse lineage of mushroom-forming fungi.</title>
        <authorList>
            <person name="Looney B."/>
            <person name="Miyauchi S."/>
            <person name="Morin E."/>
            <person name="Drula E."/>
            <person name="Courty P.E."/>
            <person name="Kohler A."/>
            <person name="Kuo A."/>
            <person name="LaButti K."/>
            <person name="Pangilinan J."/>
            <person name="Lipzen A."/>
            <person name="Riley R."/>
            <person name="Andreopoulos W."/>
            <person name="He G."/>
            <person name="Johnson J."/>
            <person name="Nolan M."/>
            <person name="Tritt A."/>
            <person name="Barry K.W."/>
            <person name="Grigoriev I.V."/>
            <person name="Nagy L.G."/>
            <person name="Hibbett D."/>
            <person name="Henrissat B."/>
            <person name="Matheny P.B."/>
            <person name="Labbe J."/>
            <person name="Martin F.M."/>
        </authorList>
    </citation>
    <scope>NUCLEOTIDE SEQUENCE</scope>
    <source>
        <strain evidence="1">EC-137</strain>
    </source>
</reference>
<accession>A0ACB8QHI6</accession>
<name>A0ACB8QHI6_9AGAM</name>
<keyword evidence="2" id="KW-1185">Reference proteome</keyword>
<evidence type="ECO:0000313" key="1">
    <source>
        <dbReference type="EMBL" id="KAI0031199.1"/>
    </source>
</evidence>
<protein>
    <submittedName>
        <fullName evidence="1">Uncharacterized protein</fullName>
    </submittedName>
</protein>
<dbReference type="EMBL" id="MU273589">
    <property type="protein sequence ID" value="KAI0031199.1"/>
    <property type="molecule type" value="Genomic_DNA"/>
</dbReference>